<dbReference type="InterPro" id="IPR029035">
    <property type="entry name" value="DHS-like_NAD/FAD-binding_dom"/>
</dbReference>
<gene>
    <name evidence="1" type="ORF">IPJ48_17335</name>
</gene>
<dbReference type="InterPro" id="IPR003000">
    <property type="entry name" value="Sirtuin"/>
</dbReference>
<organism evidence="1 2">
    <name type="scientific">Candidatus Propionivibrio dominans</name>
    <dbReference type="NCBI Taxonomy" id="2954373"/>
    <lineage>
        <taxon>Bacteria</taxon>
        <taxon>Pseudomonadati</taxon>
        <taxon>Pseudomonadota</taxon>
        <taxon>Betaproteobacteria</taxon>
        <taxon>Rhodocyclales</taxon>
        <taxon>Rhodocyclaceae</taxon>
        <taxon>Propionivibrio</taxon>
    </lineage>
</organism>
<comment type="caution">
    <text evidence="1">The sequence shown here is derived from an EMBL/GenBank/DDBJ whole genome shotgun (WGS) entry which is preliminary data.</text>
</comment>
<dbReference type="Proteomes" id="UP000886602">
    <property type="component" value="Unassembled WGS sequence"/>
</dbReference>
<protein>
    <submittedName>
        <fullName evidence="1">Uncharacterized protein</fullName>
    </submittedName>
</protein>
<dbReference type="AlphaFoldDB" id="A0A9D7IE14"/>
<reference evidence="1" key="1">
    <citation type="submission" date="2020-10" db="EMBL/GenBank/DDBJ databases">
        <title>Connecting structure to function with the recovery of over 1000 high-quality activated sludge metagenome-assembled genomes encoding full-length rRNA genes using long-read sequencing.</title>
        <authorList>
            <person name="Singleton C.M."/>
            <person name="Petriglieri F."/>
            <person name="Kristensen J.M."/>
            <person name="Kirkegaard R.H."/>
            <person name="Michaelsen T.Y."/>
            <person name="Andersen M.H."/>
            <person name="Karst S.M."/>
            <person name="Dueholm M.S."/>
            <person name="Nielsen P.H."/>
            <person name="Albertsen M."/>
        </authorList>
    </citation>
    <scope>NUCLEOTIDE SEQUENCE</scope>
    <source>
        <strain evidence="1">EsbW_18-Q3-R4-48_MAXAC.044</strain>
    </source>
</reference>
<sequence>MPPSAARKDRGCLWGWYEWRRMKALQRRGPIPLSLAIANVGKATFPSSLSSPKQDDLHERRQRQLYCTVLAAYADPRCFTCGQAHTFAPSIPDEPEGGRRLSPPVCRQCGGHTRPGVVWFGEDLPVRELHRAYAQAKQCDLFFSIGFLRRHTLHPRRRYRVWQDKRGQVVQITTRPPAGP</sequence>
<accession>A0A9D7IE14</accession>
<name>A0A9D7IE14_9RHOO</name>
<dbReference type="GO" id="GO:0070403">
    <property type="term" value="F:NAD+ binding"/>
    <property type="evidence" value="ECO:0007669"/>
    <property type="project" value="InterPro"/>
</dbReference>
<evidence type="ECO:0000313" key="1">
    <source>
        <dbReference type="EMBL" id="MBK7424700.1"/>
    </source>
</evidence>
<dbReference type="SUPFAM" id="SSF52467">
    <property type="entry name" value="DHS-like NAD/FAD-binding domain"/>
    <property type="match status" value="1"/>
</dbReference>
<dbReference type="Gene3D" id="3.40.50.1220">
    <property type="entry name" value="TPP-binding domain"/>
    <property type="match status" value="1"/>
</dbReference>
<evidence type="ECO:0000313" key="2">
    <source>
        <dbReference type="Proteomes" id="UP000886602"/>
    </source>
</evidence>
<proteinExistence type="predicted"/>
<dbReference type="EMBL" id="JADJNC010000041">
    <property type="protein sequence ID" value="MBK7424700.1"/>
    <property type="molecule type" value="Genomic_DNA"/>
</dbReference>
<dbReference type="Pfam" id="PF02146">
    <property type="entry name" value="SIR2"/>
    <property type="match status" value="1"/>
</dbReference>